<dbReference type="InterPro" id="IPR011263">
    <property type="entry name" value="DNA-dir_RNA_pol_RpoA/D/Rpb3"/>
</dbReference>
<dbReference type="GO" id="GO:0005737">
    <property type="term" value="C:cytoplasm"/>
    <property type="evidence" value="ECO:0007669"/>
    <property type="project" value="UniProtKB-ARBA"/>
</dbReference>
<dbReference type="CDD" id="cd06928">
    <property type="entry name" value="RNAP_alpha_NTD"/>
    <property type="match status" value="1"/>
</dbReference>
<dbReference type="GO" id="GO:0006351">
    <property type="term" value="P:DNA-templated transcription"/>
    <property type="evidence" value="ECO:0007669"/>
    <property type="project" value="InterPro"/>
</dbReference>
<evidence type="ECO:0000313" key="13">
    <source>
        <dbReference type="Proteomes" id="UP000230208"/>
    </source>
</evidence>
<dbReference type="GO" id="GO:0003677">
    <property type="term" value="F:DNA binding"/>
    <property type="evidence" value="ECO:0007669"/>
    <property type="project" value="InterPro"/>
</dbReference>
<dbReference type="Pfam" id="PF01000">
    <property type="entry name" value="RNA_pol_A_bac"/>
    <property type="match status" value="1"/>
</dbReference>
<evidence type="ECO:0000256" key="10">
    <source>
        <dbReference type="ARBA" id="ARBA00048552"/>
    </source>
</evidence>
<dbReference type="Pfam" id="PF01193">
    <property type="entry name" value="RNA_pol_L"/>
    <property type="match status" value="1"/>
</dbReference>
<accession>A0A2H0R7D5</accession>
<evidence type="ECO:0000256" key="1">
    <source>
        <dbReference type="ARBA" id="ARBA00007123"/>
    </source>
</evidence>
<gene>
    <name evidence="12" type="ORF">COV30_02095</name>
</gene>
<dbReference type="Gene3D" id="3.30.1360.10">
    <property type="entry name" value="RNA polymerase, RBP11-like subunit"/>
    <property type="match status" value="1"/>
</dbReference>
<dbReference type="NCBIfam" id="NF003519">
    <property type="entry name" value="PRK05182.2-5"/>
    <property type="match status" value="1"/>
</dbReference>
<dbReference type="InterPro" id="IPR011773">
    <property type="entry name" value="DNA-dir_RpoA"/>
</dbReference>
<dbReference type="GO" id="GO:0003899">
    <property type="term" value="F:DNA-directed RNA polymerase activity"/>
    <property type="evidence" value="ECO:0007669"/>
    <property type="project" value="UniProtKB-EC"/>
</dbReference>
<dbReference type="SUPFAM" id="SSF56553">
    <property type="entry name" value="Insert subdomain of RNA polymerase alpha subunit"/>
    <property type="match status" value="1"/>
</dbReference>
<dbReference type="InterPro" id="IPR011262">
    <property type="entry name" value="DNA-dir_RNA_pol_insert"/>
</dbReference>
<dbReference type="SMART" id="SM00662">
    <property type="entry name" value="RPOLD"/>
    <property type="match status" value="1"/>
</dbReference>
<comment type="similarity">
    <text evidence="1">Belongs to the RNA polymerase alpha chain family.</text>
</comment>
<dbReference type="Proteomes" id="UP000230208">
    <property type="component" value="Unassembled WGS sequence"/>
</dbReference>
<evidence type="ECO:0000259" key="11">
    <source>
        <dbReference type="SMART" id="SM00662"/>
    </source>
</evidence>
<organism evidence="12 13">
    <name type="scientific">Candidatus Yanofskybacteria bacterium CG10_big_fil_rev_8_21_14_0_10_37_15</name>
    <dbReference type="NCBI Taxonomy" id="1975097"/>
    <lineage>
        <taxon>Bacteria</taxon>
        <taxon>Candidatus Yanofskyibacteriota</taxon>
    </lineage>
</organism>
<dbReference type="NCBIfam" id="TIGR02027">
    <property type="entry name" value="rpoA"/>
    <property type="match status" value="1"/>
</dbReference>
<protein>
    <recommendedName>
        <fullName evidence="3">DNA-directed RNA polymerase subunit alpha</fullName>
        <ecNumber evidence="2">2.7.7.6</ecNumber>
    </recommendedName>
    <alternativeName>
        <fullName evidence="9">RNA polymerase subunit alpha</fullName>
    </alternativeName>
    <alternativeName>
        <fullName evidence="8">Transcriptase subunit alpha</fullName>
    </alternativeName>
</protein>
<dbReference type="GO" id="GO:0000428">
    <property type="term" value="C:DNA-directed RNA polymerase complex"/>
    <property type="evidence" value="ECO:0007669"/>
    <property type="project" value="UniProtKB-KW"/>
</dbReference>
<dbReference type="InterPro" id="IPR036643">
    <property type="entry name" value="RNApol_insert_sf"/>
</dbReference>
<feature type="domain" description="DNA-directed RNA polymerase RpoA/D/Rpb3-type" evidence="11">
    <location>
        <begin position="17"/>
        <end position="225"/>
    </location>
</feature>
<proteinExistence type="inferred from homology"/>
<keyword evidence="4 12" id="KW-0240">DNA-directed RNA polymerase</keyword>
<evidence type="ECO:0000256" key="7">
    <source>
        <dbReference type="ARBA" id="ARBA00023163"/>
    </source>
</evidence>
<dbReference type="InterPro" id="IPR036603">
    <property type="entry name" value="RBP11-like"/>
</dbReference>
<dbReference type="GO" id="GO:0046983">
    <property type="term" value="F:protein dimerization activity"/>
    <property type="evidence" value="ECO:0007669"/>
    <property type="project" value="InterPro"/>
</dbReference>
<evidence type="ECO:0000256" key="6">
    <source>
        <dbReference type="ARBA" id="ARBA00022695"/>
    </source>
</evidence>
<evidence type="ECO:0000313" key="12">
    <source>
        <dbReference type="EMBL" id="PIR41735.1"/>
    </source>
</evidence>
<dbReference type="FunFam" id="2.170.120.12:FF:000001">
    <property type="entry name" value="DNA-directed RNA polymerase subunit alpha"/>
    <property type="match status" value="1"/>
</dbReference>
<dbReference type="SUPFAM" id="SSF55257">
    <property type="entry name" value="RBP11-like subunits of RNA polymerase"/>
    <property type="match status" value="1"/>
</dbReference>
<name>A0A2H0R7D5_9BACT</name>
<dbReference type="AlphaFoldDB" id="A0A2H0R7D5"/>
<comment type="catalytic activity">
    <reaction evidence="10">
        <text>RNA(n) + a ribonucleoside 5'-triphosphate = RNA(n+1) + diphosphate</text>
        <dbReference type="Rhea" id="RHEA:21248"/>
        <dbReference type="Rhea" id="RHEA-COMP:14527"/>
        <dbReference type="Rhea" id="RHEA-COMP:17342"/>
        <dbReference type="ChEBI" id="CHEBI:33019"/>
        <dbReference type="ChEBI" id="CHEBI:61557"/>
        <dbReference type="ChEBI" id="CHEBI:140395"/>
        <dbReference type="EC" id="2.7.7.6"/>
    </reaction>
</comment>
<evidence type="ECO:0000256" key="4">
    <source>
        <dbReference type="ARBA" id="ARBA00022478"/>
    </source>
</evidence>
<reference evidence="12 13" key="1">
    <citation type="submission" date="2017-09" db="EMBL/GenBank/DDBJ databases">
        <title>Depth-based differentiation of microbial function through sediment-hosted aquifers and enrichment of novel symbionts in the deep terrestrial subsurface.</title>
        <authorList>
            <person name="Probst A.J."/>
            <person name="Ladd B."/>
            <person name="Jarett J.K."/>
            <person name="Geller-Mcgrath D.E."/>
            <person name="Sieber C.M."/>
            <person name="Emerson J.B."/>
            <person name="Anantharaman K."/>
            <person name="Thomas B.C."/>
            <person name="Malmstrom R."/>
            <person name="Stieglmeier M."/>
            <person name="Klingl A."/>
            <person name="Woyke T."/>
            <person name="Ryan C.M."/>
            <person name="Banfield J.F."/>
        </authorList>
    </citation>
    <scope>NUCLEOTIDE SEQUENCE [LARGE SCALE GENOMIC DNA]</scope>
    <source>
        <strain evidence="12">CG10_big_fil_rev_8_21_14_0_10_37_15</strain>
    </source>
</reference>
<keyword evidence="5" id="KW-0808">Transferase</keyword>
<keyword evidence="6" id="KW-0548">Nucleotidyltransferase</keyword>
<dbReference type="Gene3D" id="2.170.120.12">
    <property type="entry name" value="DNA-directed RNA polymerase, insert domain"/>
    <property type="match status" value="1"/>
</dbReference>
<dbReference type="EC" id="2.7.7.6" evidence="2"/>
<evidence type="ECO:0000256" key="8">
    <source>
        <dbReference type="ARBA" id="ARBA00032524"/>
    </source>
</evidence>
<sequence>MLQLPEQIKVVSKNNNKGVFEIFPLLPSYGATIANPLRRVLLSSLEGAAVTSVKIKGVDHEFTSIPGALEDVIEIIQNVKKIRFKLHGEGPIKLTLQVKGEKEVKASDIKTNADIELINSDQHIVTLTEKKTEFMMELDIEKGIGYVPVEQRSKEKLAIGAIFVDAMFSPVKMVNFKIENARVGQKIDYNKVTMEIETDGSIQPEEAMKKAAEILVDHFKIISEVSIPVQTKSSIKKSEKKITKKKTK</sequence>
<evidence type="ECO:0000256" key="9">
    <source>
        <dbReference type="ARBA" id="ARBA00033070"/>
    </source>
</evidence>
<evidence type="ECO:0000256" key="2">
    <source>
        <dbReference type="ARBA" id="ARBA00012418"/>
    </source>
</evidence>
<dbReference type="EMBL" id="PCXP01000023">
    <property type="protein sequence ID" value="PIR41735.1"/>
    <property type="molecule type" value="Genomic_DNA"/>
</dbReference>
<evidence type="ECO:0000256" key="3">
    <source>
        <dbReference type="ARBA" id="ARBA00015972"/>
    </source>
</evidence>
<evidence type="ECO:0000256" key="5">
    <source>
        <dbReference type="ARBA" id="ARBA00022679"/>
    </source>
</evidence>
<keyword evidence="7" id="KW-0804">Transcription</keyword>
<comment type="caution">
    <text evidence="12">The sequence shown here is derived from an EMBL/GenBank/DDBJ whole genome shotgun (WGS) entry which is preliminary data.</text>
</comment>